<accession>A0AAD9QBP9</accession>
<dbReference type="GO" id="GO:0008270">
    <property type="term" value="F:zinc ion binding"/>
    <property type="evidence" value="ECO:0007669"/>
    <property type="project" value="UniProtKB-KW"/>
</dbReference>
<evidence type="ECO:0000256" key="1">
    <source>
        <dbReference type="PROSITE-ProRule" id="PRU00042"/>
    </source>
</evidence>
<protein>
    <recommendedName>
        <fullName evidence="2">C2H2-type domain-containing protein</fullName>
    </recommendedName>
</protein>
<evidence type="ECO:0000313" key="3">
    <source>
        <dbReference type="EMBL" id="KAK2557920.1"/>
    </source>
</evidence>
<name>A0AAD9QBP9_ACRCE</name>
<feature type="domain" description="C2H2-type" evidence="2">
    <location>
        <begin position="44"/>
        <end position="72"/>
    </location>
</feature>
<evidence type="ECO:0000313" key="4">
    <source>
        <dbReference type="Proteomes" id="UP001249851"/>
    </source>
</evidence>
<dbReference type="PROSITE" id="PS50157">
    <property type="entry name" value="ZINC_FINGER_C2H2_2"/>
    <property type="match status" value="1"/>
</dbReference>
<keyword evidence="4" id="KW-1185">Reference proteome</keyword>
<dbReference type="Proteomes" id="UP001249851">
    <property type="component" value="Unassembled WGS sequence"/>
</dbReference>
<comment type="caution">
    <text evidence="3">The sequence shown here is derived from an EMBL/GenBank/DDBJ whole genome shotgun (WGS) entry which is preliminary data.</text>
</comment>
<reference evidence="3" key="2">
    <citation type="journal article" date="2023" name="Science">
        <title>Genomic signatures of disease resistance in endangered staghorn corals.</title>
        <authorList>
            <person name="Vollmer S.V."/>
            <person name="Selwyn J.D."/>
            <person name="Despard B.A."/>
            <person name="Roesel C.L."/>
        </authorList>
    </citation>
    <scope>NUCLEOTIDE SEQUENCE</scope>
    <source>
        <strain evidence="3">K2</strain>
    </source>
</reference>
<dbReference type="InterPro" id="IPR013087">
    <property type="entry name" value="Znf_C2H2_type"/>
</dbReference>
<reference evidence="3" key="1">
    <citation type="journal article" date="2023" name="G3 (Bethesda)">
        <title>Whole genome assembly and annotation of the endangered Caribbean coral Acropora cervicornis.</title>
        <authorList>
            <person name="Selwyn J.D."/>
            <person name="Vollmer S.V."/>
        </authorList>
    </citation>
    <scope>NUCLEOTIDE SEQUENCE</scope>
    <source>
        <strain evidence="3">K2</strain>
    </source>
</reference>
<evidence type="ECO:0000259" key="2">
    <source>
        <dbReference type="PROSITE" id="PS50157"/>
    </source>
</evidence>
<proteinExistence type="predicted"/>
<organism evidence="3 4">
    <name type="scientific">Acropora cervicornis</name>
    <name type="common">Staghorn coral</name>
    <dbReference type="NCBI Taxonomy" id="6130"/>
    <lineage>
        <taxon>Eukaryota</taxon>
        <taxon>Metazoa</taxon>
        <taxon>Cnidaria</taxon>
        <taxon>Anthozoa</taxon>
        <taxon>Hexacorallia</taxon>
        <taxon>Scleractinia</taxon>
        <taxon>Astrocoeniina</taxon>
        <taxon>Acroporidae</taxon>
        <taxon>Acropora</taxon>
    </lineage>
</organism>
<keyword evidence="1" id="KW-0863">Zinc-finger</keyword>
<dbReference type="PROSITE" id="PS00028">
    <property type="entry name" value="ZINC_FINGER_C2H2_1"/>
    <property type="match status" value="1"/>
</dbReference>
<keyword evidence="1" id="KW-0862">Zinc</keyword>
<sequence>MTEDSEEIFVWGDDFDAILAILEEHEASDHHFTSVIKETQTQEIVCNKCGKKYRKRGGYERHTLAKHSQDSRGVATPFSNSLLEGTVAIAVRNINAAGVFAENLRKELSSINYDMSDQRSTQPIASERVSQNAGLESINFRIENCSSHPMISHNKKRSRFL</sequence>
<dbReference type="AlphaFoldDB" id="A0AAD9QBP9"/>
<gene>
    <name evidence="3" type="ORF">P5673_019906</name>
</gene>
<dbReference type="EMBL" id="JARQWQ010000047">
    <property type="protein sequence ID" value="KAK2557920.1"/>
    <property type="molecule type" value="Genomic_DNA"/>
</dbReference>
<keyword evidence="1" id="KW-0479">Metal-binding</keyword>